<evidence type="ECO:0000259" key="4">
    <source>
        <dbReference type="Pfam" id="PF00680"/>
    </source>
</evidence>
<dbReference type="GO" id="GO:0003968">
    <property type="term" value="F:RNA-directed RNA polymerase activity"/>
    <property type="evidence" value="ECO:0007669"/>
    <property type="project" value="UniProtKB-KW"/>
</dbReference>
<name>A0A8E3YZD4_9VIRU</name>
<dbReference type="GO" id="GO:0006351">
    <property type="term" value="P:DNA-templated transcription"/>
    <property type="evidence" value="ECO:0007669"/>
    <property type="project" value="InterPro"/>
</dbReference>
<keyword evidence="1" id="KW-0808">Transferase</keyword>
<evidence type="ECO:0000256" key="3">
    <source>
        <dbReference type="ARBA" id="ARBA00022953"/>
    </source>
</evidence>
<evidence type="ECO:0000256" key="1">
    <source>
        <dbReference type="ARBA" id="ARBA00022679"/>
    </source>
</evidence>
<keyword evidence="2" id="KW-0548">Nucleotidyltransferase</keyword>
<proteinExistence type="predicted"/>
<sequence length="764" mass="83825">MSTQSERQYGNATTINAFSANTPTRGQVSTALGPLVSKLVSKCVRGGLFRNQRTFGFSHPDGAATIEVTVERVAVNTKPFVAAAHARASAFFIGDGSEAEAIAYLRGYDEPKPAVKSRKTPFYRSTHRIEPALERASKMALPSIELSRYQLPKAFSFGGGPPVAERPLLPSVLGAVDRAASIVDDASYTDKINDAVTLGDYTSHDPDTLHPRFLEYVKERVLSVPERDAEVLAMSMEAQREMWSRNGIKVRPRDLCDAEPDNLGPMLNHGSSGEYRNLGVKDRKEKRLVELMSQSLMRYGRVGTDVAAGRPVPAWVHTTIQPTLAFGKEEPKAAKRDANGVRIPPVPRFIFNMSPINYALAAFLHSDLSKALQEHDPTHGPGFGPGRGRSGKFLDLVERCFKGRTTLPVGEEMVMSDIEKWDANMKEVLIDAAHTALEDHVDTSLMSVAGSATRAAMVSVARRQLKTKLLEHPSGYLLYLHGAMPSGSYYTSLINTNANNLLIISHLIDRLSAETSYTVAGAAEAAITAIPGLLVSYGDNQLFSAKIFSRFGLAYDPVKHAAHLAKYGMRLKIDETEVTRKIGRVRFCSRAVVHTPKGLLITRTHTSLVSKLAARPEHDAAIDKLYVRAMMADHMGTDPVVYQMLDDVDRQIDVPLDLSETSPRVKAVLEPVAKSMYGEATDDNVVKVLDALTRNHIDRHSLLSLHTPRTETITRRSMKLGSALSIGDMMGGVLTSAARWALEQTPSTWVAYLKETDQLGVLWD</sequence>
<evidence type="ECO:0000256" key="2">
    <source>
        <dbReference type="ARBA" id="ARBA00022695"/>
    </source>
</evidence>
<dbReference type="Pfam" id="PF00680">
    <property type="entry name" value="RdRP_1"/>
    <property type="match status" value="1"/>
</dbReference>
<dbReference type="InterPro" id="IPR001205">
    <property type="entry name" value="RNA-dir_pol_C"/>
</dbReference>
<keyword evidence="5" id="KW-0696">RNA-directed RNA polymerase</keyword>
<dbReference type="InterPro" id="IPR043502">
    <property type="entry name" value="DNA/RNA_pol_sf"/>
</dbReference>
<dbReference type="EMBL" id="MN617815">
    <property type="protein sequence ID" value="QKK35421.1"/>
    <property type="molecule type" value="Genomic_RNA"/>
</dbReference>
<feature type="domain" description="RNA-directed RNA polymerase C-terminal" evidence="4">
    <location>
        <begin position="360"/>
        <end position="608"/>
    </location>
</feature>
<organism evidence="5">
    <name type="scientific">Erysiphe necator associated polymycovirus 6</name>
    <dbReference type="NCBI Taxonomy" id="2742560"/>
    <lineage>
        <taxon>Viruses</taxon>
        <taxon>Riboviria</taxon>
        <taxon>Riboviria incertae sedis</taxon>
        <taxon>Polymycoviridae</taxon>
        <taxon>Polymycovirus</taxon>
    </lineage>
</organism>
<accession>A0A8E3YZD4</accession>
<reference evidence="5" key="1">
    <citation type="submission" date="2019-10" db="EMBL/GenBank/DDBJ databases">
        <title>The miscellaneous mycovirome associated to the plant pathogenic fungus Erysiphe necator.</title>
        <authorList>
            <person name="Rodriguez-Romero J."/>
            <person name="Chiapello M."/>
            <person name="Cordoba L."/>
            <person name="Turina M."/>
            <person name="Ayllon M.A."/>
        </authorList>
    </citation>
    <scope>NUCLEOTIDE SEQUENCE</scope>
    <source>
        <strain evidence="5">PMS7_DN7599</strain>
    </source>
</reference>
<keyword evidence="3" id="KW-0693">Viral RNA replication</keyword>
<dbReference type="SUPFAM" id="SSF56672">
    <property type="entry name" value="DNA/RNA polymerases"/>
    <property type="match status" value="1"/>
</dbReference>
<evidence type="ECO:0000313" key="5">
    <source>
        <dbReference type="EMBL" id="QKK35421.1"/>
    </source>
</evidence>
<protein>
    <submittedName>
        <fullName evidence="5">RNA-dependent RNA polymerase</fullName>
    </submittedName>
</protein>
<dbReference type="GO" id="GO:0003723">
    <property type="term" value="F:RNA binding"/>
    <property type="evidence" value="ECO:0007669"/>
    <property type="project" value="InterPro"/>
</dbReference>